<evidence type="ECO:0000313" key="2">
    <source>
        <dbReference type="Proteomes" id="UP000187406"/>
    </source>
</evidence>
<dbReference type="Proteomes" id="UP000187406">
    <property type="component" value="Unassembled WGS sequence"/>
</dbReference>
<accession>A0A1Q3CNT8</accession>
<proteinExistence type="predicted"/>
<keyword evidence="2" id="KW-1185">Reference proteome</keyword>
<organism evidence="1 2">
    <name type="scientific">Cephalotus follicularis</name>
    <name type="common">Albany pitcher plant</name>
    <dbReference type="NCBI Taxonomy" id="3775"/>
    <lineage>
        <taxon>Eukaryota</taxon>
        <taxon>Viridiplantae</taxon>
        <taxon>Streptophyta</taxon>
        <taxon>Embryophyta</taxon>
        <taxon>Tracheophyta</taxon>
        <taxon>Spermatophyta</taxon>
        <taxon>Magnoliopsida</taxon>
        <taxon>eudicotyledons</taxon>
        <taxon>Gunneridae</taxon>
        <taxon>Pentapetalae</taxon>
        <taxon>rosids</taxon>
        <taxon>fabids</taxon>
        <taxon>Oxalidales</taxon>
        <taxon>Cephalotaceae</taxon>
        <taxon>Cephalotus</taxon>
    </lineage>
</organism>
<protein>
    <submittedName>
        <fullName evidence="1">Uncharacterized protein</fullName>
    </submittedName>
</protein>
<reference evidence="2" key="1">
    <citation type="submission" date="2016-04" db="EMBL/GenBank/DDBJ databases">
        <title>Cephalotus genome sequencing.</title>
        <authorList>
            <person name="Fukushima K."/>
            <person name="Hasebe M."/>
            <person name="Fang X."/>
        </authorList>
    </citation>
    <scope>NUCLEOTIDE SEQUENCE [LARGE SCALE GENOMIC DNA]</scope>
    <source>
        <strain evidence="2">cv. St1</strain>
    </source>
</reference>
<gene>
    <name evidence="1" type="ORF">CFOL_v3_25224</name>
</gene>
<dbReference type="AlphaFoldDB" id="A0A1Q3CNT8"/>
<name>A0A1Q3CNT8_CEPFO</name>
<dbReference type="OrthoDB" id="1938922at2759"/>
<sequence length="117" mass="13157">MSKPATVLVSSPPVTPTLPIMKLTSAEIKERRDKGLCFNCDEKYKAGHKCKPEFLLLQVDDEEELEENNQAELEVLQGEDSVIEELSHEISLLAMAGKYSPRSMQIIGVYLRINCMC</sequence>
<evidence type="ECO:0000313" key="1">
    <source>
        <dbReference type="EMBL" id="GAV81771.1"/>
    </source>
</evidence>
<dbReference type="InParanoid" id="A0A1Q3CNT8"/>
<dbReference type="EMBL" id="BDDD01002485">
    <property type="protein sequence ID" value="GAV81771.1"/>
    <property type="molecule type" value="Genomic_DNA"/>
</dbReference>
<comment type="caution">
    <text evidence="1">The sequence shown here is derived from an EMBL/GenBank/DDBJ whole genome shotgun (WGS) entry which is preliminary data.</text>
</comment>